<dbReference type="CDD" id="cd07526">
    <property type="entry name" value="HAD_BPGM_like"/>
    <property type="match status" value="1"/>
</dbReference>
<evidence type="ECO:0000256" key="1">
    <source>
        <dbReference type="ARBA" id="ARBA00001946"/>
    </source>
</evidence>
<dbReference type="Gene3D" id="3.40.50.1000">
    <property type="entry name" value="HAD superfamily/HAD-like"/>
    <property type="match status" value="1"/>
</dbReference>
<reference evidence="5 6" key="1">
    <citation type="journal article" date="2013" name="Int. J. Syst. Evol. Microbiol.">
        <title>Celerinatantimonas yamalensis sp. nov., a cold-adapted diazotrophic bacterium from a cold permafrost brine.</title>
        <authorList>
            <person name="Shcherbakova V."/>
            <person name="Chuvilskaya N."/>
            <person name="Rivkina E."/>
            <person name="Demidov N."/>
            <person name="Uchaeva V."/>
            <person name="Suetin S."/>
            <person name="Suzina N."/>
            <person name="Gilichinsky D."/>
        </authorList>
    </citation>
    <scope>NUCLEOTIDE SEQUENCE [LARGE SCALE GENOMIC DNA]</scope>
    <source>
        <strain evidence="5 6">C7</strain>
    </source>
</reference>
<dbReference type="InterPro" id="IPR051600">
    <property type="entry name" value="Beta-PGM-like"/>
</dbReference>
<dbReference type="InterPro" id="IPR023198">
    <property type="entry name" value="PGP-like_dom2"/>
</dbReference>
<dbReference type="InterPro" id="IPR023214">
    <property type="entry name" value="HAD_sf"/>
</dbReference>
<evidence type="ECO:0000256" key="4">
    <source>
        <dbReference type="ARBA" id="ARBA00022842"/>
    </source>
</evidence>
<dbReference type="InterPro" id="IPR036412">
    <property type="entry name" value="HAD-like_sf"/>
</dbReference>
<comment type="caution">
    <text evidence="5">The sequence shown here is derived from an EMBL/GenBank/DDBJ whole genome shotgun (WGS) entry which is preliminary data.</text>
</comment>
<protein>
    <submittedName>
        <fullName evidence="5">HAD-IA family hydrolase</fullName>
    </submittedName>
</protein>
<accession>A0ABW9G7E8</accession>
<keyword evidence="6" id="KW-1185">Reference proteome</keyword>
<dbReference type="InterPro" id="IPR006439">
    <property type="entry name" value="HAD-SF_hydro_IA"/>
</dbReference>
<evidence type="ECO:0000313" key="5">
    <source>
        <dbReference type="EMBL" id="MFM2485183.1"/>
    </source>
</evidence>
<dbReference type="RefSeq" id="WP_408623397.1">
    <property type="nucleotide sequence ID" value="NZ_JBEQCT010000003.1"/>
</dbReference>
<dbReference type="Pfam" id="PF00702">
    <property type="entry name" value="Hydrolase"/>
    <property type="match status" value="1"/>
</dbReference>
<dbReference type="GO" id="GO:0016787">
    <property type="term" value="F:hydrolase activity"/>
    <property type="evidence" value="ECO:0007669"/>
    <property type="project" value="UniProtKB-KW"/>
</dbReference>
<dbReference type="NCBIfam" id="TIGR01509">
    <property type="entry name" value="HAD-SF-IA-v3"/>
    <property type="match status" value="1"/>
</dbReference>
<evidence type="ECO:0000313" key="6">
    <source>
        <dbReference type="Proteomes" id="UP001629953"/>
    </source>
</evidence>
<comment type="similarity">
    <text evidence="2">Belongs to the HAD-like hydrolase superfamily. CbbY/CbbZ/Gph/YieH family.</text>
</comment>
<keyword evidence="5" id="KW-0378">Hydrolase</keyword>
<sequence>MKLVIFDCDGTLVDSEFLCNLALEHQLAELGVKCDAKELLSKYRGGKLTTIIASLETDYSISLPESFESEYRLKVDNLFDEHLEAIDGVKEVLESLTIRFCIASSAPRSKIERALNITGLAKFFDNNIFSSYEVGSWKPEPELFLHAAKTMNVEPRNCYVVEDSLLGLQAANCAQMKSIYYAPGVSERNHLGSVQIEHMSELVEFIT</sequence>
<organism evidence="5 6">
    <name type="scientific">Celerinatantimonas yamalensis</name>
    <dbReference type="NCBI Taxonomy" id="559956"/>
    <lineage>
        <taxon>Bacteria</taxon>
        <taxon>Pseudomonadati</taxon>
        <taxon>Pseudomonadota</taxon>
        <taxon>Gammaproteobacteria</taxon>
        <taxon>Celerinatantimonadaceae</taxon>
        <taxon>Celerinatantimonas</taxon>
    </lineage>
</organism>
<proteinExistence type="inferred from homology"/>
<dbReference type="PANTHER" id="PTHR46193">
    <property type="entry name" value="6-PHOSPHOGLUCONATE PHOSPHATASE"/>
    <property type="match status" value="1"/>
</dbReference>
<dbReference type="Gene3D" id="1.10.150.240">
    <property type="entry name" value="Putative phosphatase, domain 2"/>
    <property type="match status" value="1"/>
</dbReference>
<dbReference type="PANTHER" id="PTHR46193:SF10">
    <property type="entry name" value="6-PHOSPHOGLUCONATE PHOSPHATASE"/>
    <property type="match status" value="1"/>
</dbReference>
<dbReference type="SFLD" id="SFLDS00003">
    <property type="entry name" value="Haloacid_Dehalogenase"/>
    <property type="match status" value="1"/>
</dbReference>
<dbReference type="SFLD" id="SFLDG01129">
    <property type="entry name" value="C1.5:_HAD__Beta-PGM__Phosphata"/>
    <property type="match status" value="1"/>
</dbReference>
<evidence type="ECO:0000256" key="3">
    <source>
        <dbReference type="ARBA" id="ARBA00022723"/>
    </source>
</evidence>
<dbReference type="SUPFAM" id="SSF56784">
    <property type="entry name" value="HAD-like"/>
    <property type="match status" value="1"/>
</dbReference>
<comment type="cofactor">
    <cofactor evidence="1">
        <name>Mg(2+)</name>
        <dbReference type="ChEBI" id="CHEBI:18420"/>
    </cofactor>
</comment>
<dbReference type="Proteomes" id="UP001629953">
    <property type="component" value="Unassembled WGS sequence"/>
</dbReference>
<name>A0ABW9G7E8_9GAMM</name>
<keyword evidence="3" id="KW-0479">Metal-binding</keyword>
<gene>
    <name evidence="5" type="ORF">ABUE30_08920</name>
</gene>
<keyword evidence="4" id="KW-0460">Magnesium</keyword>
<dbReference type="SFLD" id="SFLDG01135">
    <property type="entry name" value="C1.5.6:_HAD__Beta-PGM__Phospha"/>
    <property type="match status" value="1"/>
</dbReference>
<dbReference type="EMBL" id="JBEQCT010000003">
    <property type="protein sequence ID" value="MFM2485183.1"/>
    <property type="molecule type" value="Genomic_DNA"/>
</dbReference>
<evidence type="ECO:0000256" key="2">
    <source>
        <dbReference type="ARBA" id="ARBA00006171"/>
    </source>
</evidence>